<evidence type="ECO:0000259" key="6">
    <source>
        <dbReference type="Pfam" id="PF04335"/>
    </source>
</evidence>
<dbReference type="STRING" id="45070.Lnau_3110"/>
<dbReference type="Pfam" id="PF04335">
    <property type="entry name" value="VirB8"/>
    <property type="match status" value="1"/>
</dbReference>
<dbReference type="InterPro" id="IPR032710">
    <property type="entry name" value="NTF2-like_dom_sf"/>
</dbReference>
<dbReference type="CDD" id="cd16424">
    <property type="entry name" value="VirB8"/>
    <property type="match status" value="1"/>
</dbReference>
<evidence type="ECO:0000313" key="8">
    <source>
        <dbReference type="Proteomes" id="UP000054725"/>
    </source>
</evidence>
<dbReference type="Gene3D" id="3.10.450.230">
    <property type="entry name" value="VirB8 protein"/>
    <property type="match status" value="1"/>
</dbReference>
<dbReference type="PATRIC" id="fig|45070.6.peg.3284"/>
<keyword evidence="8" id="KW-1185">Reference proteome</keyword>
<feature type="transmembrane region" description="Helical" evidence="5">
    <location>
        <begin position="35"/>
        <end position="58"/>
    </location>
</feature>
<evidence type="ECO:0000256" key="3">
    <source>
        <dbReference type="ARBA" id="ARBA00022989"/>
    </source>
</evidence>
<keyword evidence="3 5" id="KW-1133">Transmembrane helix</keyword>
<comment type="caution">
    <text evidence="7">The sequence shown here is derived from an EMBL/GenBank/DDBJ whole genome shotgun (WGS) entry which is preliminary data.</text>
</comment>
<dbReference type="SUPFAM" id="SSF54427">
    <property type="entry name" value="NTF2-like"/>
    <property type="match status" value="1"/>
</dbReference>
<evidence type="ECO:0000256" key="4">
    <source>
        <dbReference type="ARBA" id="ARBA00023136"/>
    </source>
</evidence>
<sequence length="231" mass="27186">MTITNPINTQDETYFQEARSWYEDIYTIKEKQITLYRMLCMGLFALLSLSLVGLTSLITREKVQPFLALVDKRTGEVTTPTRLNSEDLKINWKMVRFWVTTYINNRESYNFLNINEPYHRVIAMSNDKVGTQVDKELRPDLNAKSPIVVLGKHHYVTVTIHSINKLNKDHLLDIRFTTNTIDCETHKVVRSNEWRTTMKWLLLNKKRSLDEWDKNPLGFTVIFYDKQPIVA</sequence>
<dbReference type="AlphaFoldDB" id="A0A0W0WIP4"/>
<evidence type="ECO:0000256" key="1">
    <source>
        <dbReference type="ARBA" id="ARBA00004167"/>
    </source>
</evidence>
<keyword evidence="4 5" id="KW-0472">Membrane</keyword>
<proteinExistence type="predicted"/>
<keyword evidence="2 5" id="KW-0812">Transmembrane</keyword>
<dbReference type="GO" id="GO:0016020">
    <property type="term" value="C:membrane"/>
    <property type="evidence" value="ECO:0007669"/>
    <property type="project" value="UniProtKB-SubCell"/>
</dbReference>
<dbReference type="Proteomes" id="UP000054725">
    <property type="component" value="Unassembled WGS sequence"/>
</dbReference>
<protein>
    <submittedName>
        <fullName evidence="7">Vir protein</fullName>
    </submittedName>
</protein>
<dbReference type="RefSeq" id="WP_058506086.1">
    <property type="nucleotide sequence ID" value="NZ_CAAAIF010000015.1"/>
</dbReference>
<organism evidence="7 8">
    <name type="scientific">Legionella nautarum</name>
    <dbReference type="NCBI Taxonomy" id="45070"/>
    <lineage>
        <taxon>Bacteria</taxon>
        <taxon>Pseudomonadati</taxon>
        <taxon>Pseudomonadota</taxon>
        <taxon>Gammaproteobacteria</taxon>
        <taxon>Legionellales</taxon>
        <taxon>Legionellaceae</taxon>
        <taxon>Legionella</taxon>
    </lineage>
</organism>
<name>A0A0W0WIP4_9GAMM</name>
<dbReference type="InterPro" id="IPR007430">
    <property type="entry name" value="VirB8"/>
</dbReference>
<dbReference type="EMBL" id="LNYO01000027">
    <property type="protein sequence ID" value="KTD32199.1"/>
    <property type="molecule type" value="Genomic_DNA"/>
</dbReference>
<evidence type="ECO:0000256" key="2">
    <source>
        <dbReference type="ARBA" id="ARBA00022692"/>
    </source>
</evidence>
<evidence type="ECO:0000256" key="5">
    <source>
        <dbReference type="SAM" id="Phobius"/>
    </source>
</evidence>
<evidence type="ECO:0000313" key="7">
    <source>
        <dbReference type="EMBL" id="KTD32199.1"/>
    </source>
</evidence>
<reference evidence="7 8" key="1">
    <citation type="submission" date="2015-11" db="EMBL/GenBank/DDBJ databases">
        <title>Genomic analysis of 38 Legionella species identifies large and diverse effector repertoires.</title>
        <authorList>
            <person name="Burstein D."/>
            <person name="Amaro F."/>
            <person name="Zusman T."/>
            <person name="Lifshitz Z."/>
            <person name="Cohen O."/>
            <person name="Gilbert J.A."/>
            <person name="Pupko T."/>
            <person name="Shuman H.A."/>
            <person name="Segal G."/>
        </authorList>
    </citation>
    <scope>NUCLEOTIDE SEQUENCE [LARGE SCALE GENOMIC DNA]</scope>
    <source>
        <strain evidence="7 8">ATCC 49506</strain>
    </source>
</reference>
<comment type="subcellular location">
    <subcellularLocation>
        <location evidence="1">Membrane</location>
        <topology evidence="1">Single-pass membrane protein</topology>
    </subcellularLocation>
</comment>
<accession>A0A0W0WIP4</accession>
<gene>
    <name evidence="7" type="primary">lvhB_4</name>
    <name evidence="7" type="ORF">Lnau_3110</name>
</gene>
<feature type="domain" description="Bacterial virulence protein VirB8" evidence="6">
    <location>
        <begin position="18"/>
        <end position="226"/>
    </location>
</feature>
<dbReference type="OrthoDB" id="7366154at2"/>